<comment type="caution">
    <text evidence="2">The sequence shown here is derived from an EMBL/GenBank/DDBJ whole genome shotgun (WGS) entry which is preliminary data.</text>
</comment>
<keyword evidence="1" id="KW-0812">Transmembrane</keyword>
<dbReference type="AlphaFoldDB" id="X1AEI6"/>
<keyword evidence="1" id="KW-1133">Transmembrane helix</keyword>
<sequence>MKRFGFLLLSEFKLFRTTIPVHIIGIFQPALMFSLMALVLVTPTFDMHVINPTTPLGTELVLEMEKVGSPIGDKYINPILVDSVVSGEIPGGQLINVETVDGTSIALQRYGLIDSNMVKNFRNRLTSAALSIWNNSLLGHSIIIEQYPWLSRDIPYSVYFGMAMLPLAAFLAAALIGAFSTAQEFEFRTIIEYRLSPISMILIMGARLVRLSLIGLLSSSVLRQS</sequence>
<evidence type="ECO:0000256" key="1">
    <source>
        <dbReference type="SAM" id="Phobius"/>
    </source>
</evidence>
<feature type="transmembrane region" description="Helical" evidence="1">
    <location>
        <begin position="20"/>
        <end position="41"/>
    </location>
</feature>
<feature type="non-terminal residue" evidence="2">
    <location>
        <position position="225"/>
    </location>
</feature>
<accession>X1AEI6</accession>
<organism evidence="2">
    <name type="scientific">marine sediment metagenome</name>
    <dbReference type="NCBI Taxonomy" id="412755"/>
    <lineage>
        <taxon>unclassified sequences</taxon>
        <taxon>metagenomes</taxon>
        <taxon>ecological metagenomes</taxon>
    </lineage>
</organism>
<name>X1AEI6_9ZZZZ</name>
<keyword evidence="1" id="KW-0472">Membrane</keyword>
<reference evidence="2" key="1">
    <citation type="journal article" date="2014" name="Front. Microbiol.">
        <title>High frequency of phylogenetically diverse reductive dehalogenase-homologous genes in deep subseafloor sedimentary metagenomes.</title>
        <authorList>
            <person name="Kawai M."/>
            <person name="Futagami T."/>
            <person name="Toyoda A."/>
            <person name="Takaki Y."/>
            <person name="Nishi S."/>
            <person name="Hori S."/>
            <person name="Arai W."/>
            <person name="Tsubouchi T."/>
            <person name="Morono Y."/>
            <person name="Uchiyama I."/>
            <person name="Ito T."/>
            <person name="Fujiyama A."/>
            <person name="Inagaki F."/>
            <person name="Takami H."/>
        </authorList>
    </citation>
    <scope>NUCLEOTIDE SEQUENCE</scope>
    <source>
        <strain evidence="2">Expedition CK06-06</strain>
    </source>
</reference>
<dbReference type="EMBL" id="BART01008263">
    <property type="protein sequence ID" value="GAG71103.1"/>
    <property type="molecule type" value="Genomic_DNA"/>
</dbReference>
<gene>
    <name evidence="2" type="ORF">S01H4_18627</name>
</gene>
<feature type="transmembrane region" description="Helical" evidence="1">
    <location>
        <begin position="200"/>
        <end position="222"/>
    </location>
</feature>
<proteinExistence type="predicted"/>
<feature type="transmembrane region" description="Helical" evidence="1">
    <location>
        <begin position="156"/>
        <end position="179"/>
    </location>
</feature>
<protein>
    <submittedName>
        <fullName evidence="2">Uncharacterized protein</fullName>
    </submittedName>
</protein>
<evidence type="ECO:0000313" key="2">
    <source>
        <dbReference type="EMBL" id="GAG71103.1"/>
    </source>
</evidence>